<reference evidence="2 3" key="1">
    <citation type="submission" date="2019-04" db="EMBL/GenBank/DDBJ databases">
        <authorList>
            <person name="Jiang L."/>
        </authorList>
    </citation>
    <scope>NUCLEOTIDE SEQUENCE [LARGE SCALE GENOMIC DNA]</scope>
    <source>
        <strain evidence="2 3">YIM 131853</strain>
    </source>
</reference>
<dbReference type="EMBL" id="SSSM01000002">
    <property type="protein sequence ID" value="THG32330.1"/>
    <property type="molecule type" value="Genomic_DNA"/>
</dbReference>
<dbReference type="OrthoDB" id="25607at2"/>
<dbReference type="GO" id="GO:0035336">
    <property type="term" value="P:long-chain fatty-acyl-CoA metabolic process"/>
    <property type="evidence" value="ECO:0007669"/>
    <property type="project" value="TreeGrafter"/>
</dbReference>
<dbReference type="Gene3D" id="3.40.50.720">
    <property type="entry name" value="NAD(P)-binding Rossmann-like Domain"/>
    <property type="match status" value="1"/>
</dbReference>
<dbReference type="Pfam" id="PF12710">
    <property type="entry name" value="HAD"/>
    <property type="match status" value="1"/>
</dbReference>
<feature type="domain" description="Thioester reductase (TE)" evidence="1">
    <location>
        <begin position="14"/>
        <end position="329"/>
    </location>
</feature>
<dbReference type="Gene3D" id="3.40.50.1000">
    <property type="entry name" value="HAD superfamily/HAD-like"/>
    <property type="match status" value="1"/>
</dbReference>
<dbReference type="AlphaFoldDB" id="A0A4S4FP30"/>
<dbReference type="SUPFAM" id="SSF56784">
    <property type="entry name" value="HAD-like"/>
    <property type="match status" value="1"/>
</dbReference>
<name>A0A4S4FP30_9MICO</name>
<dbReference type="InterPro" id="IPR036291">
    <property type="entry name" value="NAD(P)-bd_dom_sf"/>
</dbReference>
<protein>
    <submittedName>
        <fullName evidence="2">NAD-dependent epimerase/dehydratase family protein</fullName>
    </submittedName>
</protein>
<dbReference type="InterPro" id="IPR023214">
    <property type="entry name" value="HAD_sf"/>
</dbReference>
<dbReference type="InterPro" id="IPR026055">
    <property type="entry name" value="FAR"/>
</dbReference>
<dbReference type="InterPro" id="IPR036412">
    <property type="entry name" value="HAD-like_sf"/>
</dbReference>
<evidence type="ECO:0000313" key="2">
    <source>
        <dbReference type="EMBL" id="THG32330.1"/>
    </source>
</evidence>
<sequence length="752" mass="82337">MTSSLDLGNAHVFLTGGTGFVGQAVLERLLSAHPGTRVSMLVRTKTGQSSEDRLKTLMRKPVFKTWRNEIGADAVAEQVAARVTIVEGGLTSIPALPSDIDIVIHSASTVSFDPPIHQAFDTNVGGALGVYGALLASGSDPHVVHVSTCYVGGIRKGVLPEASLEHEVDWRAEYEAAKAAREQVEITSREPATLAGFMADARAKHGKEGPQTVARATEAARVAWVTKQLVDAGRSRAESLGWTDVYTLTKAFAERAAETMWAQDGRRLSIVRPSIIESSLQHPYPGWIDGFKVADPLILAFGRGQLPDFPGVPDSVLDVIPVDFVVNAMLAAAANPPERTGVANYYQVASGATNPLPFLNMYENVRQYFTEHPMPAAGADGDVPVPTWRFPGEGRMEKALSSAERRADLGDRLIDRLPSNPRTRKWQTAVSRRRGELEVLRTLSDLYRAYVKTEVIFDDTKLRELDASLPADKRDAHGFDVTKIDWSDYLQKVHFPTITKLTRAFAGRSGAAGAGAAKEAKPLEQRTDVVAIFDLEGTVVDSNIVEQYLWVRSSGFGKAAWPKEVADLLTSLPRYLAAERRDRGEFIRAFLRRYAGMPAERLERIVQRGYKDTLLRHTSEAAIERIKEHRAAGHRTILVTGSIGTLVAPLAGLFDEVVASEMHVRDGVLTGYLAKPPLVDEARAAWLRQYADRNGIDLSASYGYGDSHSDLVWLGLLGNASAVNPDAQLAREAQRKQWDIHTWKGGGRTRLD</sequence>
<proteinExistence type="predicted"/>
<dbReference type="Proteomes" id="UP000309133">
    <property type="component" value="Unassembled WGS sequence"/>
</dbReference>
<organism evidence="2 3">
    <name type="scientific">Naasia lichenicola</name>
    <dbReference type="NCBI Taxonomy" id="2565933"/>
    <lineage>
        <taxon>Bacteria</taxon>
        <taxon>Bacillati</taxon>
        <taxon>Actinomycetota</taxon>
        <taxon>Actinomycetes</taxon>
        <taxon>Micrococcales</taxon>
        <taxon>Microbacteriaceae</taxon>
        <taxon>Naasia</taxon>
    </lineage>
</organism>
<evidence type="ECO:0000313" key="3">
    <source>
        <dbReference type="Proteomes" id="UP000309133"/>
    </source>
</evidence>
<dbReference type="PANTHER" id="PTHR11011">
    <property type="entry name" value="MALE STERILITY PROTEIN 2-RELATED"/>
    <property type="match status" value="1"/>
</dbReference>
<evidence type="ECO:0000259" key="1">
    <source>
        <dbReference type="Pfam" id="PF07993"/>
    </source>
</evidence>
<accession>A0A4S4FP30</accession>
<gene>
    <name evidence="2" type="ORF">E6C64_04745</name>
</gene>
<keyword evidence="3" id="KW-1185">Reference proteome</keyword>
<dbReference type="PANTHER" id="PTHR11011:SF45">
    <property type="entry name" value="FATTY ACYL-COA REDUCTASE CG8306-RELATED"/>
    <property type="match status" value="1"/>
</dbReference>
<dbReference type="InterPro" id="IPR013120">
    <property type="entry name" value="FAR_NAD-bd"/>
</dbReference>
<dbReference type="Gene3D" id="1.20.1440.100">
    <property type="entry name" value="SG protein - dephosphorylation function"/>
    <property type="match status" value="1"/>
</dbReference>
<dbReference type="GO" id="GO:0080019">
    <property type="term" value="F:alcohol-forming very long-chain fatty acyl-CoA reductase activity"/>
    <property type="evidence" value="ECO:0007669"/>
    <property type="project" value="InterPro"/>
</dbReference>
<dbReference type="GO" id="GO:0010345">
    <property type="term" value="P:suberin biosynthetic process"/>
    <property type="evidence" value="ECO:0007669"/>
    <property type="project" value="TreeGrafter"/>
</dbReference>
<dbReference type="RefSeq" id="WP_136426495.1">
    <property type="nucleotide sequence ID" value="NZ_SSSM01000002.1"/>
</dbReference>
<dbReference type="SUPFAM" id="SSF51735">
    <property type="entry name" value="NAD(P)-binding Rossmann-fold domains"/>
    <property type="match status" value="1"/>
</dbReference>
<dbReference type="Pfam" id="PF07993">
    <property type="entry name" value="NAD_binding_4"/>
    <property type="match status" value="1"/>
</dbReference>
<dbReference type="NCBIfam" id="TIGR01488">
    <property type="entry name" value="HAD-SF-IB"/>
    <property type="match status" value="1"/>
</dbReference>
<comment type="caution">
    <text evidence="2">The sequence shown here is derived from an EMBL/GenBank/DDBJ whole genome shotgun (WGS) entry which is preliminary data.</text>
</comment>